<gene>
    <name evidence="3" type="ORF">AB205_0086790</name>
</gene>
<feature type="compositionally biased region" description="Basic residues" evidence="1">
    <location>
        <begin position="182"/>
        <end position="192"/>
    </location>
</feature>
<dbReference type="AlphaFoldDB" id="A0A2G9RFG1"/>
<evidence type="ECO:0000313" key="4">
    <source>
        <dbReference type="Proteomes" id="UP000228934"/>
    </source>
</evidence>
<feature type="region of interest" description="Disordered" evidence="1">
    <location>
        <begin position="115"/>
        <end position="202"/>
    </location>
</feature>
<dbReference type="PROSITE" id="PS51029">
    <property type="entry name" value="MADF"/>
    <property type="match status" value="1"/>
</dbReference>
<keyword evidence="4" id="KW-1185">Reference proteome</keyword>
<dbReference type="OrthoDB" id="6616165at2759"/>
<dbReference type="InterPro" id="IPR006578">
    <property type="entry name" value="MADF-dom"/>
</dbReference>
<feature type="compositionally biased region" description="Pro residues" evidence="1">
    <location>
        <begin position="298"/>
        <end position="311"/>
    </location>
</feature>
<dbReference type="Pfam" id="PF10545">
    <property type="entry name" value="MADF_DNA_bdg"/>
    <property type="match status" value="1"/>
</dbReference>
<organism evidence="3 4">
    <name type="scientific">Aquarana catesbeiana</name>
    <name type="common">American bullfrog</name>
    <name type="synonym">Rana catesbeiana</name>
    <dbReference type="NCBI Taxonomy" id="8400"/>
    <lineage>
        <taxon>Eukaryota</taxon>
        <taxon>Metazoa</taxon>
        <taxon>Chordata</taxon>
        <taxon>Craniata</taxon>
        <taxon>Vertebrata</taxon>
        <taxon>Euteleostomi</taxon>
        <taxon>Amphibia</taxon>
        <taxon>Batrachia</taxon>
        <taxon>Anura</taxon>
        <taxon>Neobatrachia</taxon>
        <taxon>Ranoidea</taxon>
        <taxon>Ranidae</taxon>
        <taxon>Aquarana</taxon>
    </lineage>
</organism>
<proteinExistence type="predicted"/>
<sequence length="375" mass="41953">MASAVSQVELISAVQAHPELWDVAHPLHGDHIRKVKAWEDISAAITPGWEQMRNAERKEISNIMQRRWKSLHDRVRRDLTDEDKAARSGAPAPTKKPHVYHSTLLFLWQNMQSHTRPTTSNIRLREVDAEEAEVQRPSSPMTSTGSPRPISEGGVECTDEESRAVESPSPASQQGGEQRGRGGVHGRGRGRQARGGYNPEADDRVLALLQEVRQERRSMDAFLDTNNPRACFCCSLYHILEDIGGDQEKLCMDRMYAIAMQYRHAKLSGGPPPFDPYNVSHDPPMAPGTSAVLAPPSHYQPPPQRQPPPMPSQTSFHNVHSYGEFQPSTSHFQPSYPVPRYQQDFGSDCQAQPLPRPQSPHPQCSQASTTTYHQL</sequence>
<evidence type="ECO:0000256" key="1">
    <source>
        <dbReference type="SAM" id="MobiDB-lite"/>
    </source>
</evidence>
<feature type="region of interest" description="Disordered" evidence="1">
    <location>
        <begin position="273"/>
        <end position="375"/>
    </location>
</feature>
<accession>A0A2G9RFG1</accession>
<reference evidence="4" key="1">
    <citation type="journal article" date="2017" name="Nat. Commun.">
        <title>The North American bullfrog draft genome provides insight into hormonal regulation of long noncoding RNA.</title>
        <authorList>
            <person name="Hammond S.A."/>
            <person name="Warren R.L."/>
            <person name="Vandervalk B.P."/>
            <person name="Kucuk E."/>
            <person name="Khan H."/>
            <person name="Gibb E.A."/>
            <person name="Pandoh P."/>
            <person name="Kirk H."/>
            <person name="Zhao Y."/>
            <person name="Jones M."/>
            <person name="Mungall A.J."/>
            <person name="Coope R."/>
            <person name="Pleasance S."/>
            <person name="Moore R.A."/>
            <person name="Holt R.A."/>
            <person name="Round J.M."/>
            <person name="Ohora S."/>
            <person name="Walle B.V."/>
            <person name="Veldhoen N."/>
            <person name="Helbing C.C."/>
            <person name="Birol I."/>
        </authorList>
    </citation>
    <scope>NUCLEOTIDE SEQUENCE [LARGE SCALE GENOMIC DNA]</scope>
</reference>
<feature type="compositionally biased region" description="Polar residues" evidence="1">
    <location>
        <begin position="361"/>
        <end position="375"/>
    </location>
</feature>
<evidence type="ECO:0000259" key="2">
    <source>
        <dbReference type="PROSITE" id="PS51029"/>
    </source>
</evidence>
<feature type="compositionally biased region" description="Polar residues" evidence="1">
    <location>
        <begin position="136"/>
        <end position="146"/>
    </location>
</feature>
<feature type="domain" description="MADF" evidence="2">
    <location>
        <begin position="9"/>
        <end position="112"/>
    </location>
</feature>
<protein>
    <recommendedName>
        <fullName evidence="2">MADF domain-containing protein</fullName>
    </recommendedName>
</protein>
<dbReference type="EMBL" id="KV939578">
    <property type="protein sequence ID" value="PIO26630.1"/>
    <property type="molecule type" value="Genomic_DNA"/>
</dbReference>
<evidence type="ECO:0000313" key="3">
    <source>
        <dbReference type="EMBL" id="PIO26630.1"/>
    </source>
</evidence>
<dbReference type="Proteomes" id="UP000228934">
    <property type="component" value="Unassembled WGS sequence"/>
</dbReference>
<name>A0A2G9RFG1_AQUCT</name>